<evidence type="ECO:0000256" key="5">
    <source>
        <dbReference type="SAM" id="Phobius"/>
    </source>
</evidence>
<reference evidence="8" key="3">
    <citation type="submission" date="2023-05" db="EMBL/GenBank/DDBJ databases">
        <authorList>
            <person name="Smith C.H."/>
        </authorList>
    </citation>
    <scope>NUCLEOTIDE SEQUENCE</scope>
    <source>
        <strain evidence="8">CHS0354</strain>
        <tissue evidence="8">Mantle</tissue>
    </source>
</reference>
<keyword evidence="5" id="KW-0472">Membrane</keyword>
<evidence type="ECO:0000313" key="9">
    <source>
        <dbReference type="Proteomes" id="UP001195483"/>
    </source>
</evidence>
<dbReference type="Gene3D" id="2.70.40.10">
    <property type="match status" value="1"/>
</dbReference>
<dbReference type="PANTHER" id="PTHR42755">
    <property type="entry name" value="3-DEOXY-MANNO-OCTULOSONATE CYTIDYLYLTRANSFERASE"/>
    <property type="match status" value="1"/>
</dbReference>
<feature type="active site" description="Proton acceptor" evidence="3">
    <location>
        <position position="75"/>
    </location>
</feature>
<evidence type="ECO:0000256" key="3">
    <source>
        <dbReference type="PIRSR" id="PIRSR639901-1"/>
    </source>
</evidence>
<feature type="transmembrane region" description="Helical" evidence="5">
    <location>
        <begin position="6"/>
        <end position="30"/>
    </location>
</feature>
<feature type="domain" description="dUTPase-like" evidence="6">
    <location>
        <begin position="460"/>
        <end position="589"/>
    </location>
</feature>
<evidence type="ECO:0000256" key="2">
    <source>
        <dbReference type="ARBA" id="ARBA00022801"/>
    </source>
</evidence>
<evidence type="ECO:0000259" key="7">
    <source>
        <dbReference type="Pfam" id="PF04413"/>
    </source>
</evidence>
<proteinExistence type="predicted"/>
<dbReference type="Gene3D" id="3.40.50.11720">
    <property type="entry name" value="3-Deoxy-D-manno-octulosonic-acid transferase, N-terminal domain"/>
    <property type="match status" value="1"/>
</dbReference>
<keyword evidence="1" id="KW-0808">Transferase</keyword>
<feature type="domain" description="3-deoxy-D-manno-octulosonic-acid transferase N-terminal" evidence="7">
    <location>
        <begin position="60"/>
        <end position="224"/>
    </location>
</feature>
<dbReference type="Gene3D" id="3.40.50.2000">
    <property type="entry name" value="Glycogen Phosphorylase B"/>
    <property type="match status" value="1"/>
</dbReference>
<reference evidence="8" key="1">
    <citation type="journal article" date="2021" name="Genome Biol. Evol.">
        <title>A High-Quality Reference Genome for a Parasitic Bivalve with Doubly Uniparental Inheritance (Bivalvia: Unionida).</title>
        <authorList>
            <person name="Smith C.H."/>
        </authorList>
    </citation>
    <scope>NUCLEOTIDE SEQUENCE</scope>
    <source>
        <strain evidence="8">CHS0354</strain>
    </source>
</reference>
<sequence length="590" mass="65679">MPRPVLWLSFLYLCLLLILIAASPLLLVILSVKRNRKIGDELRFVRLKLFPPFRRIPPKPAGKKRVWIHGASLGEVQIALNIFTELYTQDDTLSLYLTTGNLRGFHKAKDAAEKFPDSSVFMLPFDFALYMRCLIRKLQPDLFIITETEMWPHLLIYGSAACPAVIYNARISDKTIGRYRLFSKLFKKCLKNFRAVFTSRDLYRSRFAEFYPAEYIRTIPSMKFIQPAYTPKWSAEHIRQQVGAASDSVMFVCGSVQAEEVPILMDALSGKELRGLHTVIVPRNLNDCDNIKAVCGQYGYPVKMIEKSDLNAVTGQLQESGVTIVNAYGVLRDIYAAADIVFVGGSLCERGGQNFIEPLAIGIPTFTGNKIPNFIGEAELLQSEGCLPMVSSAEDIHNLLPPAFGAARKSAVCSPIYGHKHDPEESTRIDGKYLKKADNPDQILHSLTVKIKKTNVRAVLPVFAYEHDAGADVTAVSYEKVRDNVYLLDTGIAAEPPAGYYLELHSRSGICKTDFIQANQVGIIDPGYRGSIKMPLRYIGSENGDETVQRLIGTRIGQLILRQALYFKTEEGSELSDSLRGVSGFGSSGN</sequence>
<dbReference type="InterPro" id="IPR036157">
    <property type="entry name" value="dUTPase-like_sf"/>
</dbReference>
<dbReference type="PANTHER" id="PTHR42755:SF1">
    <property type="entry name" value="3-DEOXY-D-MANNO-OCTULOSONIC ACID TRANSFERASE, MITOCHONDRIAL-RELATED"/>
    <property type="match status" value="1"/>
</dbReference>
<feature type="site" description="Transition state stabilizer" evidence="4">
    <location>
        <position position="223"/>
    </location>
</feature>
<keyword evidence="9" id="KW-1185">Reference proteome</keyword>
<dbReference type="GO" id="GO:0016740">
    <property type="term" value="F:transferase activity"/>
    <property type="evidence" value="ECO:0007669"/>
    <property type="project" value="UniProtKB-KW"/>
</dbReference>
<dbReference type="SUPFAM" id="SSF51283">
    <property type="entry name" value="dUTPase-like"/>
    <property type="match status" value="1"/>
</dbReference>
<keyword evidence="5" id="KW-1133">Transmembrane helix</keyword>
<accession>A0AAE0W7I6</accession>
<dbReference type="EMBL" id="JAEAOA010001598">
    <property type="protein sequence ID" value="KAK3603974.1"/>
    <property type="molecule type" value="Genomic_DNA"/>
</dbReference>
<keyword evidence="2" id="KW-0378">Hydrolase</keyword>
<dbReference type="Pfam" id="PF00692">
    <property type="entry name" value="dUTPase"/>
    <property type="match status" value="1"/>
</dbReference>
<dbReference type="InterPro" id="IPR039901">
    <property type="entry name" value="Kdotransferase"/>
</dbReference>
<gene>
    <name evidence="8" type="ORF">CHS0354_026768</name>
</gene>
<protein>
    <recommendedName>
        <fullName evidence="10">Lipid IV(A) 3-deoxy-D-manno-octulosonic acid transferase</fullName>
    </recommendedName>
</protein>
<evidence type="ECO:0008006" key="10">
    <source>
        <dbReference type="Google" id="ProtNLM"/>
    </source>
</evidence>
<dbReference type="Proteomes" id="UP001195483">
    <property type="component" value="Unassembled WGS sequence"/>
</dbReference>
<dbReference type="GO" id="GO:0005886">
    <property type="term" value="C:plasma membrane"/>
    <property type="evidence" value="ECO:0007669"/>
    <property type="project" value="TreeGrafter"/>
</dbReference>
<dbReference type="InterPro" id="IPR038107">
    <property type="entry name" value="Glycos_transf_N_sf"/>
</dbReference>
<evidence type="ECO:0000259" key="6">
    <source>
        <dbReference type="Pfam" id="PF00692"/>
    </source>
</evidence>
<comment type="caution">
    <text evidence="8">The sequence shown here is derived from an EMBL/GenBank/DDBJ whole genome shotgun (WGS) entry which is preliminary data.</text>
</comment>
<dbReference type="GO" id="GO:0016787">
    <property type="term" value="F:hydrolase activity"/>
    <property type="evidence" value="ECO:0007669"/>
    <property type="project" value="UniProtKB-KW"/>
</dbReference>
<dbReference type="InterPro" id="IPR033704">
    <property type="entry name" value="dUTPase_trimeric"/>
</dbReference>
<evidence type="ECO:0000313" key="8">
    <source>
        <dbReference type="EMBL" id="KAK3603974.1"/>
    </source>
</evidence>
<dbReference type="InterPro" id="IPR007507">
    <property type="entry name" value="Glycos_transf_N"/>
</dbReference>
<dbReference type="CDD" id="cd07557">
    <property type="entry name" value="trimeric_dUTPase"/>
    <property type="match status" value="1"/>
</dbReference>
<evidence type="ECO:0000256" key="1">
    <source>
        <dbReference type="ARBA" id="ARBA00022679"/>
    </source>
</evidence>
<dbReference type="AlphaFoldDB" id="A0AAE0W7I6"/>
<organism evidence="8 9">
    <name type="scientific">Potamilus streckersoni</name>
    <dbReference type="NCBI Taxonomy" id="2493646"/>
    <lineage>
        <taxon>Eukaryota</taxon>
        <taxon>Metazoa</taxon>
        <taxon>Spiralia</taxon>
        <taxon>Lophotrochozoa</taxon>
        <taxon>Mollusca</taxon>
        <taxon>Bivalvia</taxon>
        <taxon>Autobranchia</taxon>
        <taxon>Heteroconchia</taxon>
        <taxon>Palaeoheterodonta</taxon>
        <taxon>Unionida</taxon>
        <taxon>Unionoidea</taxon>
        <taxon>Unionidae</taxon>
        <taxon>Ambleminae</taxon>
        <taxon>Lampsilini</taxon>
        <taxon>Potamilus</taxon>
    </lineage>
</organism>
<keyword evidence="5" id="KW-0812">Transmembrane</keyword>
<evidence type="ECO:0000256" key="4">
    <source>
        <dbReference type="PIRSR" id="PIRSR639901-2"/>
    </source>
</evidence>
<dbReference type="SUPFAM" id="SSF53756">
    <property type="entry name" value="UDP-Glycosyltransferase/glycogen phosphorylase"/>
    <property type="match status" value="1"/>
</dbReference>
<feature type="site" description="Transition state stabilizer" evidence="4">
    <location>
        <position position="147"/>
    </location>
</feature>
<reference evidence="8" key="2">
    <citation type="journal article" date="2021" name="Genome Biol. Evol.">
        <title>Developing a high-quality reference genome for a parasitic bivalve with doubly uniparental inheritance (Bivalvia: Unionida).</title>
        <authorList>
            <person name="Smith C.H."/>
        </authorList>
    </citation>
    <scope>NUCLEOTIDE SEQUENCE</scope>
    <source>
        <strain evidence="8">CHS0354</strain>
        <tissue evidence="8">Mantle</tissue>
    </source>
</reference>
<dbReference type="Pfam" id="PF04413">
    <property type="entry name" value="Glycos_transf_N"/>
    <property type="match status" value="1"/>
</dbReference>
<name>A0AAE0W7I6_9BIVA</name>
<dbReference type="GO" id="GO:0009245">
    <property type="term" value="P:lipid A biosynthetic process"/>
    <property type="evidence" value="ECO:0007669"/>
    <property type="project" value="TreeGrafter"/>
</dbReference>
<dbReference type="InterPro" id="IPR029054">
    <property type="entry name" value="dUTPase-like"/>
</dbReference>